<evidence type="ECO:0000313" key="1">
    <source>
        <dbReference type="EMBL" id="CAH1578060.1"/>
    </source>
</evidence>
<proteinExistence type="predicted"/>
<sequence>MVCSNGTAPKKMFRKLNHVSHSLSFGSYSFYLLENSVGQGGILVSRSCFSQTAGMPSSNDDFVININLS</sequence>
<dbReference type="AlphaFoldDB" id="A0AAU9QIV1"/>
<comment type="caution">
    <text evidence="1">The sequence shown here is derived from an EMBL/GenBank/DDBJ whole genome shotgun (WGS) entry which is preliminary data.</text>
</comment>
<gene>
    <name evidence="1" type="ORF">THF1A12_150046</name>
</gene>
<accession>A0AAU9QIV1</accession>
<reference evidence="1" key="1">
    <citation type="submission" date="2022-01" db="EMBL/GenBank/DDBJ databases">
        <authorList>
            <person name="Lagorce A."/>
        </authorList>
    </citation>
    <scope>NUCLEOTIDE SEQUENCE</scope>
    <source>
        <strain evidence="1">Th15_F1_A12</strain>
    </source>
</reference>
<protein>
    <submittedName>
        <fullName evidence="1">Uncharacterized protein</fullName>
    </submittedName>
</protein>
<organism evidence="1 2">
    <name type="scientific">Vibrio jasicida</name>
    <dbReference type="NCBI Taxonomy" id="766224"/>
    <lineage>
        <taxon>Bacteria</taxon>
        <taxon>Pseudomonadati</taxon>
        <taxon>Pseudomonadota</taxon>
        <taxon>Gammaproteobacteria</taxon>
        <taxon>Vibrionales</taxon>
        <taxon>Vibrionaceae</taxon>
        <taxon>Vibrio</taxon>
    </lineage>
</organism>
<name>A0AAU9QIV1_9VIBR</name>
<dbReference type="EMBL" id="CAKMUD010000057">
    <property type="protein sequence ID" value="CAH1578060.1"/>
    <property type="molecule type" value="Genomic_DNA"/>
</dbReference>
<dbReference type="Proteomes" id="UP001295462">
    <property type="component" value="Unassembled WGS sequence"/>
</dbReference>
<evidence type="ECO:0000313" key="2">
    <source>
        <dbReference type="Proteomes" id="UP001295462"/>
    </source>
</evidence>